<dbReference type="Proteomes" id="UP001229251">
    <property type="component" value="Unassembled WGS sequence"/>
</dbReference>
<dbReference type="InterPro" id="IPR010982">
    <property type="entry name" value="Lambda_DNA-bd_dom_sf"/>
</dbReference>
<reference evidence="2" key="1">
    <citation type="submission" date="2023-05" db="EMBL/GenBank/DDBJ databases">
        <title>Cataloging the Phylogenetic Diversity of Human Bladder Bacteria.</title>
        <authorList>
            <person name="Du J."/>
        </authorList>
    </citation>
    <scope>NUCLEOTIDE SEQUENCE</scope>
    <source>
        <strain evidence="2">UMB1231</strain>
    </source>
</reference>
<dbReference type="Gene3D" id="1.10.260.40">
    <property type="entry name" value="lambda repressor-like DNA-binding domains"/>
    <property type="match status" value="1"/>
</dbReference>
<protein>
    <submittedName>
        <fullName evidence="2">Transcriptional regulator</fullName>
    </submittedName>
</protein>
<dbReference type="EMBL" id="JASOOE010000010">
    <property type="protein sequence ID" value="MDK7187508.1"/>
    <property type="molecule type" value="Genomic_DNA"/>
</dbReference>
<dbReference type="GO" id="GO:0003677">
    <property type="term" value="F:DNA binding"/>
    <property type="evidence" value="ECO:0007669"/>
    <property type="project" value="InterPro"/>
</dbReference>
<sequence length="70" mass="8229">MNEKLFKVAGYRTMLGLTQKDLSLKLGITTENYSLKERGKRRFNDNEKMILVDLFKIIDPSLTIDKLFFK</sequence>
<organism evidence="2 3">
    <name type="scientific">Facklamia hominis</name>
    <dbReference type="NCBI Taxonomy" id="178214"/>
    <lineage>
        <taxon>Bacteria</taxon>
        <taxon>Bacillati</taxon>
        <taxon>Bacillota</taxon>
        <taxon>Bacilli</taxon>
        <taxon>Lactobacillales</taxon>
        <taxon>Aerococcaceae</taxon>
        <taxon>Facklamia</taxon>
    </lineage>
</organism>
<feature type="domain" description="HTH cro/C1-type" evidence="1">
    <location>
        <begin position="8"/>
        <end position="67"/>
    </location>
</feature>
<dbReference type="AlphaFoldDB" id="A0AAJ1Q4H4"/>
<accession>A0AAJ1Q4H4</accession>
<dbReference type="SUPFAM" id="SSF47413">
    <property type="entry name" value="lambda repressor-like DNA-binding domains"/>
    <property type="match status" value="1"/>
</dbReference>
<comment type="caution">
    <text evidence="2">The sequence shown here is derived from an EMBL/GenBank/DDBJ whole genome shotgun (WGS) entry which is preliminary data.</text>
</comment>
<dbReference type="InterPro" id="IPR001387">
    <property type="entry name" value="Cro/C1-type_HTH"/>
</dbReference>
<dbReference type="RefSeq" id="WP_285065974.1">
    <property type="nucleotide sequence ID" value="NZ_JASOOE010000010.1"/>
</dbReference>
<evidence type="ECO:0000259" key="1">
    <source>
        <dbReference type="PROSITE" id="PS50943"/>
    </source>
</evidence>
<evidence type="ECO:0000313" key="2">
    <source>
        <dbReference type="EMBL" id="MDK7187508.1"/>
    </source>
</evidence>
<proteinExistence type="predicted"/>
<dbReference type="CDD" id="cd00093">
    <property type="entry name" value="HTH_XRE"/>
    <property type="match status" value="1"/>
</dbReference>
<gene>
    <name evidence="2" type="ORF">QP433_05900</name>
</gene>
<name>A0AAJ1Q4H4_9LACT</name>
<dbReference type="PROSITE" id="PS50943">
    <property type="entry name" value="HTH_CROC1"/>
    <property type="match status" value="1"/>
</dbReference>
<evidence type="ECO:0000313" key="3">
    <source>
        <dbReference type="Proteomes" id="UP001229251"/>
    </source>
</evidence>